<comment type="caution">
    <text evidence="1">The sequence shown here is derived from an EMBL/GenBank/DDBJ whole genome shotgun (WGS) entry which is preliminary data.</text>
</comment>
<dbReference type="OrthoDB" id="144586at2"/>
<evidence type="ECO:0008006" key="3">
    <source>
        <dbReference type="Google" id="ProtNLM"/>
    </source>
</evidence>
<evidence type="ECO:0000313" key="2">
    <source>
        <dbReference type="Proteomes" id="UP000440224"/>
    </source>
</evidence>
<dbReference type="PANTHER" id="PTHR48174">
    <property type="entry name" value="DUF946 FAMILY PROTEIN"/>
    <property type="match status" value="1"/>
</dbReference>
<dbReference type="AlphaFoldDB" id="A0A6N7Q2P9"/>
<gene>
    <name evidence="1" type="ORF">GF068_32210</name>
</gene>
<protein>
    <recommendedName>
        <fullName evidence="3">DUF946 domain-containing protein</fullName>
    </recommendedName>
</protein>
<dbReference type="Proteomes" id="UP000440224">
    <property type="component" value="Unassembled WGS sequence"/>
</dbReference>
<name>A0A6N7Q2P9_9BACT</name>
<sequence>MPFVPLVFSPRRARRHPRLASASALFLALAGVELGSGHARDLREAWMDPVVAAVGSPPAPLASGDADRDGLSDTREAELARMFAPIVILDREDHALPASVPWVMEKSDFVEGAAVVRRARRAFDDEVRKGSERPEDWVTYVNVYPRASGGIHVEYWFYYPYNDGPFFFKHESDWEHMTVRLDEEGRPLGAYLARHEDNAPGPYFSWSRLRKDGNHPVVLSARGTHATYADRKDLAWFESAAASCDDLAACADRPWRTWEGGGLSRLDDVPESALARRALGFDGRWGATGFLPGTSAPRGPMFQSGHCAGGFAICRKPIEMASLPAPAPDHEVSSRQEISE</sequence>
<accession>A0A6N7Q2P9</accession>
<organism evidence="1 2">
    <name type="scientific">Polyangium spumosum</name>
    <dbReference type="NCBI Taxonomy" id="889282"/>
    <lineage>
        <taxon>Bacteria</taxon>
        <taxon>Pseudomonadati</taxon>
        <taxon>Myxococcota</taxon>
        <taxon>Polyangia</taxon>
        <taxon>Polyangiales</taxon>
        <taxon>Polyangiaceae</taxon>
        <taxon>Polyangium</taxon>
    </lineage>
</organism>
<proteinExistence type="predicted"/>
<evidence type="ECO:0000313" key="1">
    <source>
        <dbReference type="EMBL" id="MRG96554.1"/>
    </source>
</evidence>
<dbReference type="RefSeq" id="WP_153823361.1">
    <property type="nucleotide sequence ID" value="NZ_WJIE01000012.1"/>
</dbReference>
<keyword evidence="2" id="KW-1185">Reference proteome</keyword>
<dbReference type="EMBL" id="WJIE01000012">
    <property type="protein sequence ID" value="MRG96554.1"/>
    <property type="molecule type" value="Genomic_DNA"/>
</dbReference>
<dbReference type="PANTHER" id="PTHR48174:SF5">
    <property type="entry name" value="VACUOLAR PROTEIN SORTING-ASSOCIATED PROTEIN 62"/>
    <property type="match status" value="1"/>
</dbReference>
<reference evidence="1 2" key="1">
    <citation type="submission" date="2019-10" db="EMBL/GenBank/DDBJ databases">
        <title>A soil myxobacterium in the family Polyangiaceae.</title>
        <authorList>
            <person name="Li Y."/>
            <person name="Wang J."/>
        </authorList>
    </citation>
    <scope>NUCLEOTIDE SEQUENCE [LARGE SCALE GENOMIC DNA]</scope>
    <source>
        <strain evidence="1 2">DSM 14734</strain>
    </source>
</reference>